<sequence length="169" mass="18040">MELFREDGCLTDEGLRALIDGQLDELGRLEAAEHLSYCTRCLDRYTALLTGDVLEAPPRDLSRPLGRAIWVHLMTTVYGRTAVATVAAVLALTIWRSGSLGLILDRNASALETYVPEQIAPPAAAEVPKSDYETPPRPGQAPAAVQKAHEAVSGFLSSLAARTGGAANE</sequence>
<dbReference type="Proteomes" id="UP000823933">
    <property type="component" value="Unassembled WGS sequence"/>
</dbReference>
<gene>
    <name evidence="2" type="ORF">H9890_01010</name>
</gene>
<dbReference type="EMBL" id="DXHQ01000012">
    <property type="protein sequence ID" value="HIW07963.1"/>
    <property type="molecule type" value="Genomic_DNA"/>
</dbReference>
<reference evidence="2" key="1">
    <citation type="journal article" date="2021" name="PeerJ">
        <title>Extensive microbial diversity within the chicken gut microbiome revealed by metagenomics and culture.</title>
        <authorList>
            <person name="Gilroy R."/>
            <person name="Ravi A."/>
            <person name="Getino M."/>
            <person name="Pursley I."/>
            <person name="Horton D.L."/>
            <person name="Alikhan N.F."/>
            <person name="Baker D."/>
            <person name="Gharbi K."/>
            <person name="Hall N."/>
            <person name="Watson M."/>
            <person name="Adriaenssens E.M."/>
            <person name="Foster-Nyarko E."/>
            <person name="Jarju S."/>
            <person name="Secka A."/>
            <person name="Antonio M."/>
            <person name="Oren A."/>
            <person name="Chaudhuri R.R."/>
            <person name="La Ragione R."/>
            <person name="Hildebrand F."/>
            <person name="Pallen M.J."/>
        </authorList>
    </citation>
    <scope>NUCLEOTIDE SEQUENCE</scope>
    <source>
        <strain evidence="2">ChiHcolR34-3080</strain>
    </source>
</reference>
<reference evidence="2" key="2">
    <citation type="submission" date="2021-04" db="EMBL/GenBank/DDBJ databases">
        <authorList>
            <person name="Gilroy R."/>
        </authorList>
    </citation>
    <scope>NUCLEOTIDE SEQUENCE</scope>
    <source>
        <strain evidence="2">ChiHcolR34-3080</strain>
    </source>
</reference>
<evidence type="ECO:0000313" key="2">
    <source>
        <dbReference type="EMBL" id="HIW07963.1"/>
    </source>
</evidence>
<name>A0A9D1Q8P0_9FIRM</name>
<comment type="caution">
    <text evidence="2">The sequence shown here is derived from an EMBL/GenBank/DDBJ whole genome shotgun (WGS) entry which is preliminary data.</text>
</comment>
<proteinExistence type="predicted"/>
<dbReference type="AlphaFoldDB" id="A0A9D1Q8P0"/>
<protein>
    <recommendedName>
        <fullName evidence="4">Zinc-finger domain-containing protein</fullName>
    </recommendedName>
</protein>
<evidence type="ECO:0000256" key="1">
    <source>
        <dbReference type="SAM" id="MobiDB-lite"/>
    </source>
</evidence>
<evidence type="ECO:0000313" key="3">
    <source>
        <dbReference type="Proteomes" id="UP000823933"/>
    </source>
</evidence>
<feature type="region of interest" description="Disordered" evidence="1">
    <location>
        <begin position="122"/>
        <end position="148"/>
    </location>
</feature>
<evidence type="ECO:0008006" key="4">
    <source>
        <dbReference type="Google" id="ProtNLM"/>
    </source>
</evidence>
<accession>A0A9D1Q8P0</accession>
<organism evidence="2 3">
    <name type="scientific">Candidatus Faecalibacterium intestinigallinarum</name>
    <dbReference type="NCBI Taxonomy" id="2838581"/>
    <lineage>
        <taxon>Bacteria</taxon>
        <taxon>Bacillati</taxon>
        <taxon>Bacillota</taxon>
        <taxon>Clostridia</taxon>
        <taxon>Eubacteriales</taxon>
        <taxon>Oscillospiraceae</taxon>
        <taxon>Faecalibacterium</taxon>
    </lineage>
</organism>